<dbReference type="PANTHER" id="PTHR31111:SF137">
    <property type="entry name" value="F-BOX ONLY PROTEIN 12"/>
    <property type="match status" value="1"/>
</dbReference>
<dbReference type="InterPro" id="IPR013187">
    <property type="entry name" value="F-box-assoc_dom_typ3"/>
</dbReference>
<dbReference type="GeneID" id="109128923"/>
<reference evidence="2" key="1">
    <citation type="journal article" date="2014" name="Nat. Commun.">
        <title>The emerging biofuel crop Camelina sativa retains a highly undifferentiated hexaploid genome structure.</title>
        <authorList>
            <person name="Kagale S."/>
            <person name="Koh C."/>
            <person name="Nixon J."/>
            <person name="Bollina V."/>
            <person name="Clarke W.E."/>
            <person name="Tuteja R."/>
            <person name="Spillane C."/>
            <person name="Robinson S.J."/>
            <person name="Links M.G."/>
            <person name="Clarke C."/>
            <person name="Higgins E.E."/>
            <person name="Huebert T."/>
            <person name="Sharpe A.G."/>
            <person name="Parkin I.A."/>
        </authorList>
    </citation>
    <scope>NUCLEOTIDE SEQUENCE [LARGE SCALE GENOMIC DNA]</scope>
    <source>
        <strain evidence="2">cv. DH55</strain>
    </source>
</reference>
<dbReference type="Proteomes" id="UP000694864">
    <property type="component" value="Chromosome 14"/>
</dbReference>
<dbReference type="Pfam" id="PF08268">
    <property type="entry name" value="FBA_3"/>
    <property type="match status" value="1"/>
</dbReference>
<proteinExistence type="predicted"/>
<dbReference type="RefSeq" id="XP_019091875.1">
    <property type="nucleotide sequence ID" value="XM_019236330.1"/>
</dbReference>
<dbReference type="InterPro" id="IPR017451">
    <property type="entry name" value="F-box-assoc_interact_dom"/>
</dbReference>
<dbReference type="NCBIfam" id="TIGR01640">
    <property type="entry name" value="F_box_assoc_1"/>
    <property type="match status" value="1"/>
</dbReference>
<keyword evidence="2" id="KW-1185">Reference proteome</keyword>
<organism evidence="2 3">
    <name type="scientific">Camelina sativa</name>
    <name type="common">False flax</name>
    <name type="synonym">Myagrum sativum</name>
    <dbReference type="NCBI Taxonomy" id="90675"/>
    <lineage>
        <taxon>Eukaryota</taxon>
        <taxon>Viridiplantae</taxon>
        <taxon>Streptophyta</taxon>
        <taxon>Embryophyta</taxon>
        <taxon>Tracheophyta</taxon>
        <taxon>Spermatophyta</taxon>
        <taxon>Magnoliopsida</taxon>
        <taxon>eudicotyledons</taxon>
        <taxon>Gunneridae</taxon>
        <taxon>Pentapetalae</taxon>
        <taxon>rosids</taxon>
        <taxon>malvids</taxon>
        <taxon>Brassicales</taxon>
        <taxon>Brassicaceae</taxon>
        <taxon>Camelineae</taxon>
        <taxon>Camelina</taxon>
    </lineage>
</organism>
<feature type="domain" description="F-box associated beta-propeller type 3" evidence="1">
    <location>
        <begin position="11"/>
        <end position="198"/>
    </location>
</feature>
<accession>A0ABM1QYN7</accession>
<protein>
    <submittedName>
        <fullName evidence="3">F-box only protein 12-like</fullName>
    </submittedName>
</protein>
<evidence type="ECO:0000313" key="2">
    <source>
        <dbReference type="Proteomes" id="UP000694864"/>
    </source>
</evidence>
<reference evidence="3" key="2">
    <citation type="submission" date="2025-08" db="UniProtKB">
        <authorList>
            <consortium name="RefSeq"/>
        </authorList>
    </citation>
    <scope>IDENTIFICATION</scope>
    <source>
        <tissue evidence="3">Leaf</tissue>
    </source>
</reference>
<name>A0ABM1QYN7_CAMSA</name>
<gene>
    <name evidence="3" type="primary">LOC109128923</name>
</gene>
<dbReference type="PANTHER" id="PTHR31111">
    <property type="entry name" value="BNAA05G37150D PROTEIN-RELATED"/>
    <property type="match status" value="1"/>
</dbReference>
<sequence>MSTCSYIAYNDTDHYILTLGTGELRWREIKCPFTHEPLWERICIDGVLYYSAQVDYDGGRSNVIVCFDVRSEKFKFIAAQRYYNHLVNYKGKLGVIKLESAYSCVELSMCVLEDVEKQEWSKHAYTLRPASRVVKFSRDRSVVWVTASGEIVLSTDYACYPFYVIYFNPERNTLQFVEMQGVGGANCDCRLYPFVDYVEDLSLNDAMLLMPSPLELGRNIVPEMPKP</sequence>
<evidence type="ECO:0000259" key="1">
    <source>
        <dbReference type="Pfam" id="PF08268"/>
    </source>
</evidence>
<evidence type="ECO:0000313" key="3">
    <source>
        <dbReference type="RefSeq" id="XP_019091875.1"/>
    </source>
</evidence>